<feature type="domain" description="RNase H type-1" evidence="2">
    <location>
        <begin position="26"/>
        <end position="164"/>
    </location>
</feature>
<organism evidence="3 4">
    <name type="scientific">Phytophthora megakarya</name>
    <dbReference type="NCBI Taxonomy" id="4795"/>
    <lineage>
        <taxon>Eukaryota</taxon>
        <taxon>Sar</taxon>
        <taxon>Stramenopiles</taxon>
        <taxon>Oomycota</taxon>
        <taxon>Peronosporomycetes</taxon>
        <taxon>Peronosporales</taxon>
        <taxon>Peronosporaceae</taxon>
        <taxon>Phytophthora</taxon>
    </lineage>
</organism>
<dbReference type="PANTHER" id="PTHR47723:SF19">
    <property type="entry name" value="POLYNUCLEOTIDYL TRANSFERASE, RIBONUCLEASE H-LIKE SUPERFAMILY PROTEIN"/>
    <property type="match status" value="1"/>
</dbReference>
<dbReference type="Gene3D" id="3.30.420.10">
    <property type="entry name" value="Ribonuclease H-like superfamily/Ribonuclease H"/>
    <property type="match status" value="1"/>
</dbReference>
<dbReference type="STRING" id="4795.A0A225WTJ6"/>
<dbReference type="AlphaFoldDB" id="A0A225WTJ6"/>
<comment type="caution">
    <text evidence="3">The sequence shown here is derived from an EMBL/GenBank/DDBJ whole genome shotgun (WGS) entry which is preliminary data.</text>
</comment>
<name>A0A225WTJ6_9STRA</name>
<dbReference type="PROSITE" id="PS50879">
    <property type="entry name" value="RNASE_H_1"/>
    <property type="match status" value="1"/>
</dbReference>
<dbReference type="SUPFAM" id="SSF53098">
    <property type="entry name" value="Ribonuclease H-like"/>
    <property type="match status" value="1"/>
</dbReference>
<evidence type="ECO:0000313" key="3">
    <source>
        <dbReference type="EMBL" id="OWZ20439.1"/>
    </source>
</evidence>
<dbReference type="Proteomes" id="UP000198211">
    <property type="component" value="Unassembled WGS sequence"/>
</dbReference>
<dbReference type="GO" id="GO:0003676">
    <property type="term" value="F:nucleic acid binding"/>
    <property type="evidence" value="ECO:0007669"/>
    <property type="project" value="InterPro"/>
</dbReference>
<dbReference type="CDD" id="cd09279">
    <property type="entry name" value="RNase_HI_like"/>
    <property type="match status" value="1"/>
</dbReference>
<keyword evidence="4" id="KW-1185">Reference proteome</keyword>
<dbReference type="GO" id="GO:0004523">
    <property type="term" value="F:RNA-DNA hybrid ribonuclease activity"/>
    <property type="evidence" value="ECO:0007669"/>
    <property type="project" value="InterPro"/>
</dbReference>
<evidence type="ECO:0000259" key="2">
    <source>
        <dbReference type="PROSITE" id="PS50879"/>
    </source>
</evidence>
<dbReference type="InterPro" id="IPR012337">
    <property type="entry name" value="RNaseH-like_sf"/>
</dbReference>
<gene>
    <name evidence="3" type="ORF">PHMEG_0005152</name>
</gene>
<protein>
    <recommendedName>
        <fullName evidence="2">RNase H type-1 domain-containing protein</fullName>
    </recommendedName>
</protein>
<evidence type="ECO:0000313" key="4">
    <source>
        <dbReference type="Proteomes" id="UP000198211"/>
    </source>
</evidence>
<dbReference type="InterPro" id="IPR002156">
    <property type="entry name" value="RNaseH_domain"/>
</dbReference>
<reference evidence="4" key="1">
    <citation type="submission" date="2017-03" db="EMBL/GenBank/DDBJ databases">
        <title>Phytopthora megakarya and P. palmivora, two closely related causual agents of cacao black pod achieved similar genome size and gene model numbers by different mechanisms.</title>
        <authorList>
            <person name="Ali S."/>
            <person name="Shao J."/>
            <person name="Larry D.J."/>
            <person name="Kronmiller B."/>
            <person name="Shen D."/>
            <person name="Strem M.D."/>
            <person name="Melnick R.L."/>
            <person name="Guiltinan M.J."/>
            <person name="Tyler B.M."/>
            <person name="Meinhardt L.W."/>
            <person name="Bailey B.A."/>
        </authorList>
    </citation>
    <scope>NUCLEOTIDE SEQUENCE [LARGE SCALE GENOMIC DNA]</scope>
    <source>
        <strain evidence="4">zdho120</strain>
    </source>
</reference>
<sequence length="212" mass="23068">MRRAVAVVEKALATPWVLRTDGIVATPTRYLLFFDGGSRGNPGPGGSGAVIVALGSTVVDCRVCWVASMSYAAKKTTNNVAENMGLLTGLRACQQHKWGPVHVVGDSQVIIRQQKSRIPPKATHLKSLYWQSRRLADQVRILSWQHHLRAFNTAADSLANVAMDSKHSIQQDPNVFPSAKWKETLAKAANDLAHWRENNPDEAPSGAGADPV</sequence>
<dbReference type="InterPro" id="IPR036397">
    <property type="entry name" value="RNaseH_sf"/>
</dbReference>
<dbReference type="PANTHER" id="PTHR47723">
    <property type="entry name" value="OS05G0353850 PROTEIN"/>
    <property type="match status" value="1"/>
</dbReference>
<dbReference type="InterPro" id="IPR053151">
    <property type="entry name" value="RNase_H-like"/>
</dbReference>
<evidence type="ECO:0000256" key="1">
    <source>
        <dbReference type="SAM" id="MobiDB-lite"/>
    </source>
</evidence>
<proteinExistence type="predicted"/>
<accession>A0A225WTJ6</accession>
<dbReference type="Pfam" id="PF13456">
    <property type="entry name" value="RVT_3"/>
    <property type="match status" value="1"/>
</dbReference>
<dbReference type="OrthoDB" id="123694at2759"/>
<feature type="region of interest" description="Disordered" evidence="1">
    <location>
        <begin position="193"/>
        <end position="212"/>
    </location>
</feature>
<dbReference type="EMBL" id="NBNE01000324">
    <property type="protein sequence ID" value="OWZ20439.1"/>
    <property type="molecule type" value="Genomic_DNA"/>
</dbReference>